<dbReference type="Pfam" id="PF12729">
    <property type="entry name" value="4HB_MCP_1"/>
    <property type="match status" value="1"/>
</dbReference>
<dbReference type="PROSITE" id="PS50885">
    <property type="entry name" value="HAMP"/>
    <property type="match status" value="1"/>
</dbReference>
<dbReference type="CDD" id="cd06225">
    <property type="entry name" value="HAMP"/>
    <property type="match status" value="1"/>
</dbReference>
<sequence>MRLTISRKFSLVFLTLILINLLIGGIGAFNMQHIIKKTDEINTKWIDGIKEITSINYLTEHLSSKEKDFLIYTDKDKLDTLDQDMNQILKDINEKIDNYEKTISNDKERSIFEQLKTEVNSYTNIHNQILESGRTNDIDKARGLLVQTEASFEDMKKSITELVDFNKEGSNTAVKETKDVYHKGLIYTALLLAASIAISICIWLYINRSIVKPIIRMKSSANEIAEGNLSNDIEALASKDELGDLNEALQKMVGNLRDIVGYSKEISTRVLSSSQVLTTATNETRTGSRHITETMNEMAEGSEQQAQDAVTIAESMNEFTESIDKAYNHGMTISDTSQNVLELAVNGNENMDTSVQQMKTIHHIVQEAVHKVRSLEQHSQDINKLVQVINGIAEQTNLLSLNAAIEAARAGESGKGFAVVAEEVRKLADGVSDSVQDITKIVGGTQQEINTVIQYLESSFTEVEKGTENLTDTGQAMQNIKQSVTYVADSIKEVTNGLKQLTNQSITINQSIENIASVSEESAAGIEETFSITEQSAHSMDQVLQNAEELERLAKELNQKMDQFTI</sequence>
<feature type="transmembrane region" description="Helical" evidence="8">
    <location>
        <begin position="12"/>
        <end position="31"/>
    </location>
</feature>
<dbReference type="Proteomes" id="UP001164713">
    <property type="component" value="Chromosome"/>
</dbReference>
<dbReference type="PANTHER" id="PTHR32089:SF114">
    <property type="entry name" value="METHYL-ACCEPTING CHEMOTAXIS PROTEIN MCPB"/>
    <property type="match status" value="1"/>
</dbReference>
<evidence type="ECO:0000256" key="8">
    <source>
        <dbReference type="SAM" id="Phobius"/>
    </source>
</evidence>
<dbReference type="InterPro" id="IPR024478">
    <property type="entry name" value="HlyB_4HB_MCP"/>
</dbReference>
<evidence type="ECO:0000256" key="7">
    <source>
        <dbReference type="SAM" id="Coils"/>
    </source>
</evidence>
<keyword evidence="2" id="KW-1003">Cell membrane</keyword>
<protein>
    <submittedName>
        <fullName evidence="11">HAMP domain-containing methyl-accepting chemotaxis protein</fullName>
    </submittedName>
</protein>
<evidence type="ECO:0000256" key="3">
    <source>
        <dbReference type="ARBA" id="ARBA00023136"/>
    </source>
</evidence>
<feature type="domain" description="Methyl-accepting transducer" evidence="9">
    <location>
        <begin position="280"/>
        <end position="530"/>
    </location>
</feature>
<keyword evidence="3 8" id="KW-0472">Membrane</keyword>
<feature type="coiled-coil region" evidence="7">
    <location>
        <begin position="78"/>
        <end position="109"/>
    </location>
</feature>
<name>A0ABY7I0F4_9BACI</name>
<keyword evidence="7" id="KW-0175">Coiled coil</keyword>
<evidence type="ECO:0000256" key="2">
    <source>
        <dbReference type="ARBA" id="ARBA00022475"/>
    </source>
</evidence>
<dbReference type="RefSeq" id="WP_217827559.1">
    <property type="nucleotide sequence ID" value="NZ_CP114066.1"/>
</dbReference>
<dbReference type="SMART" id="SM00304">
    <property type="entry name" value="HAMP"/>
    <property type="match status" value="1"/>
</dbReference>
<reference evidence="11" key="1">
    <citation type="submission" date="2022-12" db="EMBL/GenBank/DDBJ databases">
        <title>Genomic of Bacillus halotolerans.</title>
        <authorList>
            <person name="Xu G."/>
            <person name="Ding Y."/>
        </authorList>
    </citation>
    <scope>NUCLEOTIDE SEQUENCE</scope>
    <source>
        <strain evidence="11">B13</strain>
    </source>
</reference>
<keyword evidence="8" id="KW-0812">Transmembrane</keyword>
<dbReference type="Pfam" id="PF00672">
    <property type="entry name" value="HAMP"/>
    <property type="match status" value="1"/>
</dbReference>
<dbReference type="SMART" id="SM00283">
    <property type="entry name" value="MA"/>
    <property type="match status" value="1"/>
</dbReference>
<feature type="domain" description="HAMP" evidence="10">
    <location>
        <begin position="208"/>
        <end position="261"/>
    </location>
</feature>
<feature type="transmembrane region" description="Helical" evidence="8">
    <location>
        <begin position="185"/>
        <end position="206"/>
    </location>
</feature>
<evidence type="ECO:0000313" key="11">
    <source>
        <dbReference type="EMBL" id="WAT20730.1"/>
    </source>
</evidence>
<dbReference type="InterPro" id="IPR003660">
    <property type="entry name" value="HAMP_dom"/>
</dbReference>
<evidence type="ECO:0000256" key="1">
    <source>
        <dbReference type="ARBA" id="ARBA00004236"/>
    </source>
</evidence>
<accession>A0ABY7I0F4</accession>
<evidence type="ECO:0000256" key="6">
    <source>
        <dbReference type="PROSITE-ProRule" id="PRU00284"/>
    </source>
</evidence>
<dbReference type="InterPro" id="IPR047347">
    <property type="entry name" value="YvaQ-like_sensor"/>
</dbReference>
<dbReference type="CDD" id="cd11386">
    <property type="entry name" value="MCP_signal"/>
    <property type="match status" value="1"/>
</dbReference>
<dbReference type="PANTHER" id="PTHR32089">
    <property type="entry name" value="METHYL-ACCEPTING CHEMOTAXIS PROTEIN MCPB"/>
    <property type="match status" value="1"/>
</dbReference>
<comment type="similarity">
    <text evidence="5">Belongs to the methyl-accepting chemotaxis (MCP) protein family.</text>
</comment>
<evidence type="ECO:0000313" key="12">
    <source>
        <dbReference type="Proteomes" id="UP001164713"/>
    </source>
</evidence>
<dbReference type="CDD" id="cd19411">
    <property type="entry name" value="MCP2201-like_sensor"/>
    <property type="match status" value="1"/>
</dbReference>
<dbReference type="PROSITE" id="PS50111">
    <property type="entry name" value="CHEMOTAXIS_TRANSDUC_2"/>
    <property type="match status" value="1"/>
</dbReference>
<comment type="subcellular location">
    <subcellularLocation>
        <location evidence="1">Cell membrane</location>
    </subcellularLocation>
</comment>
<dbReference type="Pfam" id="PF00015">
    <property type="entry name" value="MCPsignal"/>
    <property type="match status" value="1"/>
</dbReference>
<keyword evidence="8" id="KW-1133">Transmembrane helix</keyword>
<gene>
    <name evidence="11" type="ORF">O0R52_17475</name>
</gene>
<dbReference type="EMBL" id="CP114066">
    <property type="protein sequence ID" value="WAT20730.1"/>
    <property type="molecule type" value="Genomic_DNA"/>
</dbReference>
<keyword evidence="4 6" id="KW-0807">Transducer</keyword>
<dbReference type="InterPro" id="IPR004089">
    <property type="entry name" value="MCPsignal_dom"/>
</dbReference>
<evidence type="ECO:0000256" key="5">
    <source>
        <dbReference type="ARBA" id="ARBA00029447"/>
    </source>
</evidence>
<proteinExistence type="inferred from homology"/>
<organism evidence="11 12">
    <name type="scientific">Bacillus halotolerans</name>
    <dbReference type="NCBI Taxonomy" id="260554"/>
    <lineage>
        <taxon>Bacteria</taxon>
        <taxon>Bacillati</taxon>
        <taxon>Bacillota</taxon>
        <taxon>Bacilli</taxon>
        <taxon>Bacillales</taxon>
        <taxon>Bacillaceae</taxon>
        <taxon>Bacillus</taxon>
    </lineage>
</organism>
<evidence type="ECO:0000259" key="10">
    <source>
        <dbReference type="PROSITE" id="PS50885"/>
    </source>
</evidence>
<evidence type="ECO:0000259" key="9">
    <source>
        <dbReference type="PROSITE" id="PS50111"/>
    </source>
</evidence>
<evidence type="ECO:0000256" key="4">
    <source>
        <dbReference type="ARBA" id="ARBA00023224"/>
    </source>
</evidence>
<keyword evidence="12" id="KW-1185">Reference proteome</keyword>